<organism evidence="3 4">
    <name type="scientific">Penaeus vannamei</name>
    <name type="common">Whiteleg shrimp</name>
    <name type="synonym">Litopenaeus vannamei</name>
    <dbReference type="NCBI Taxonomy" id="6689"/>
    <lineage>
        <taxon>Eukaryota</taxon>
        <taxon>Metazoa</taxon>
        <taxon>Ecdysozoa</taxon>
        <taxon>Arthropoda</taxon>
        <taxon>Crustacea</taxon>
        <taxon>Multicrustacea</taxon>
        <taxon>Malacostraca</taxon>
        <taxon>Eumalacostraca</taxon>
        <taxon>Eucarida</taxon>
        <taxon>Decapoda</taxon>
        <taxon>Dendrobranchiata</taxon>
        <taxon>Penaeoidea</taxon>
        <taxon>Penaeidae</taxon>
        <taxon>Penaeus</taxon>
    </lineage>
</organism>
<feature type="region of interest" description="Disordered" evidence="2">
    <location>
        <begin position="371"/>
        <end position="413"/>
    </location>
</feature>
<dbReference type="EMBL" id="QCYY01003002">
    <property type="protein sequence ID" value="ROT65999.1"/>
    <property type="molecule type" value="Genomic_DNA"/>
</dbReference>
<gene>
    <name evidence="3" type="ORF">C7M84_016006</name>
</gene>
<dbReference type="Proteomes" id="UP000283509">
    <property type="component" value="Unassembled WGS sequence"/>
</dbReference>
<keyword evidence="4" id="KW-1185">Reference proteome</keyword>
<feature type="compositionally biased region" description="Polar residues" evidence="2">
    <location>
        <begin position="54"/>
        <end position="63"/>
    </location>
</feature>
<protein>
    <recommendedName>
        <fullName evidence="5">Peptidase A2 domain-containing protein</fullName>
    </recommendedName>
</protein>
<reference evidence="3 4" key="1">
    <citation type="submission" date="2018-04" db="EMBL/GenBank/DDBJ databases">
        <authorList>
            <person name="Zhang X."/>
            <person name="Yuan J."/>
            <person name="Li F."/>
            <person name="Xiang J."/>
        </authorList>
    </citation>
    <scope>NUCLEOTIDE SEQUENCE [LARGE SCALE GENOMIC DNA]</scope>
    <source>
        <tissue evidence="3">Muscle</tissue>
    </source>
</reference>
<dbReference type="AlphaFoldDB" id="A0A423SPB2"/>
<feature type="region of interest" description="Disordered" evidence="2">
    <location>
        <begin position="39"/>
        <end position="96"/>
    </location>
</feature>
<comment type="caution">
    <text evidence="3">The sequence shown here is derived from an EMBL/GenBank/DDBJ whole genome shotgun (WGS) entry which is preliminary data.</text>
</comment>
<keyword evidence="1" id="KW-0175">Coiled coil</keyword>
<feature type="compositionally biased region" description="Polar residues" evidence="2">
    <location>
        <begin position="371"/>
        <end position="384"/>
    </location>
</feature>
<dbReference type="SUPFAM" id="SSF50630">
    <property type="entry name" value="Acid proteases"/>
    <property type="match status" value="1"/>
</dbReference>
<proteinExistence type="predicted"/>
<evidence type="ECO:0000313" key="4">
    <source>
        <dbReference type="Proteomes" id="UP000283509"/>
    </source>
</evidence>
<feature type="coiled-coil region" evidence="1">
    <location>
        <begin position="96"/>
        <end position="127"/>
    </location>
</feature>
<sequence>MMMEEMVQRMTELIAQNREELLRRMEEMARTSEDRLQRLEDHLQRTAPTEAVVSRSNGSQVPSAVQPEEPPADAPLPRTRQDTSPPAARSANPIRHVSIREDLQEWQRQLEERERRLQQQERALQNQQLPGYRREEAAQPGFSYVREARQTFPEPAPRLSTPVCPRYRDEPAEDHLRHQQPSSLVSGEFMPYLVSRDSIPHFKGETSACEPLKRNQEVESFIRAIENLVRPTTDDAFIRAARASCRGRAETIINSESFDGIHDWGTFKRQLRRKFRGTYTASDFFKVLYDHGMTERQAPMDFFLEVEASVFQGYRDHRGAVGEPSELIRRVFLAGLPSTLRDLLVLKDDCSPIQLAETAQKLWNSKYGIRHSSSNTRHQSPNNIQEDDYQLRRRTPDRPPRTRDLQPTAPGNAELLPVSLHHQPTLVSVVEGAVTCLVSAPFREARKEGFPTSLATLQEGTRTRSIAVQTEPVQTAAVTTPAVGGRPVVALSVDGKTLLCFIDTGSQVTLVKPSALEVLDPAKKLRHHASSKILQGVSGEPFHPAAEVTLSFTISPDLVLLHRTIVADLSFHGDVLATPGLHFAVGSPITSWTAHPGRL</sequence>
<feature type="compositionally biased region" description="Basic and acidic residues" evidence="2">
    <location>
        <begin position="389"/>
        <end position="404"/>
    </location>
</feature>
<evidence type="ECO:0000256" key="2">
    <source>
        <dbReference type="SAM" id="MobiDB-lite"/>
    </source>
</evidence>
<dbReference type="InterPro" id="IPR021109">
    <property type="entry name" value="Peptidase_aspartic_dom_sf"/>
</dbReference>
<accession>A0A423SPB2</accession>
<evidence type="ECO:0000256" key="1">
    <source>
        <dbReference type="SAM" id="Coils"/>
    </source>
</evidence>
<reference evidence="3 4" key="2">
    <citation type="submission" date="2019-01" db="EMBL/GenBank/DDBJ databases">
        <title>The decoding of complex shrimp genome reveals the adaptation for benthos swimmer, frequently molting mechanism and breeding impact on genome.</title>
        <authorList>
            <person name="Sun Y."/>
            <person name="Gao Y."/>
            <person name="Yu Y."/>
        </authorList>
    </citation>
    <scope>NUCLEOTIDE SEQUENCE [LARGE SCALE GENOMIC DNA]</scope>
    <source>
        <tissue evidence="3">Muscle</tissue>
    </source>
</reference>
<evidence type="ECO:0000313" key="3">
    <source>
        <dbReference type="EMBL" id="ROT65999.1"/>
    </source>
</evidence>
<evidence type="ECO:0008006" key="5">
    <source>
        <dbReference type="Google" id="ProtNLM"/>
    </source>
</evidence>
<name>A0A423SPB2_PENVA</name>